<reference evidence="1 2" key="1">
    <citation type="submission" date="2017-02" db="EMBL/GenBank/DDBJ databases">
        <authorList>
            <person name="Jeong S."/>
        </authorList>
    </citation>
    <scope>NUCLEOTIDE SEQUENCE [LARGE SCALE GENOMIC DNA]</scope>
    <source>
        <strain evidence="1 2">RMAR6-6</strain>
    </source>
</reference>
<name>A0ABM6HY79_9HYPH</name>
<accession>A0ABM6HY79</accession>
<dbReference type="InterPro" id="IPR007833">
    <property type="entry name" value="Capsule_polysaccharide_synth"/>
</dbReference>
<gene>
    <name evidence="1" type="ORF">B0E33_04265</name>
</gene>
<evidence type="ECO:0008006" key="3">
    <source>
        <dbReference type="Google" id="ProtNLM"/>
    </source>
</evidence>
<dbReference type="CDD" id="cd16440">
    <property type="entry name" value="beta_Kdo_transferase_KpsC_1"/>
    <property type="match status" value="1"/>
</dbReference>
<dbReference type="Proteomes" id="UP000188174">
    <property type="component" value="Chromosome"/>
</dbReference>
<dbReference type="Pfam" id="PF05159">
    <property type="entry name" value="Capsule_synth"/>
    <property type="match status" value="1"/>
</dbReference>
<dbReference type="EMBL" id="CP019630">
    <property type="protein sequence ID" value="AQQ02904.1"/>
    <property type="molecule type" value="Genomic_DNA"/>
</dbReference>
<sequence>MACLTLHEPSRLQLSDRSLVAIAGWGHKPTAQRARDMAAKHHLPYVAFEDGFLRSVRPGNQEKPVSLVLDRTGIYYDARQPSDLECFVRRRFAKPMRTQEIHDAIDLIRSKRLSKYNSFDFSDISELGLQSSDRKDRVLVIDQTAGDASIPGAFAKDETFRQMLQVAIQENREAEILIKVHPETMIGRKAGHFTPEVLQALAQVDENCAKALTEGRLRLTPEAINPWPLLEACAKVYCVSSQLGFEAILAGCEVHTFGVPFYGGWGLTVERNPVKLNRRHPVSLEAVFAALYFDYSHYLEHDPVREISFEEAVYQLEERIQLARSEA</sequence>
<keyword evidence="2" id="KW-1185">Reference proteome</keyword>
<evidence type="ECO:0000313" key="2">
    <source>
        <dbReference type="Proteomes" id="UP000188174"/>
    </source>
</evidence>
<protein>
    <recommendedName>
        <fullName evidence="3">Capsular polysaccharide export protein</fullName>
    </recommendedName>
</protein>
<proteinExistence type="predicted"/>
<evidence type="ECO:0000313" key="1">
    <source>
        <dbReference type="EMBL" id="AQQ02904.1"/>
    </source>
</evidence>
<organism evidence="1 2">
    <name type="scientific">Roseibium algicola</name>
    <dbReference type="NCBI Taxonomy" id="2857014"/>
    <lineage>
        <taxon>Bacteria</taxon>
        <taxon>Pseudomonadati</taxon>
        <taxon>Pseudomonadota</taxon>
        <taxon>Alphaproteobacteria</taxon>
        <taxon>Hyphomicrobiales</taxon>
        <taxon>Stappiaceae</taxon>
        <taxon>Roseibium</taxon>
    </lineage>
</organism>